<proteinExistence type="predicted"/>
<sequence>MDEIMKMLGNIQGDILKQKQDMKEMEQNIKDSINRNIDDKFNRIEAKTKELECKIEQQQKTIEYLDKQLRKRNLVFFGVEEKEKSYEDLCFIILDIINNKMEINCTQWEIETVIRVGKKAGKLRPIVVTLTTTGRKIEILKKKKSLENTCMYIKEDYPVNVLQKRKELQETLKLEREAGNLVALRYDKIVTLKKQPEIHSKSTGKKTNKRLMSTSPETATTAANPSNIREGAKQVQKKNKIQTATISSFLRPSQLKPVTHGTMHETEEQQKN</sequence>
<feature type="coiled-coil region" evidence="1">
    <location>
        <begin position="8"/>
        <end position="68"/>
    </location>
</feature>
<evidence type="ECO:0000313" key="3">
    <source>
        <dbReference type="EMBL" id="KAJ8726615.1"/>
    </source>
</evidence>
<protein>
    <recommendedName>
        <fullName evidence="5">Endonuclease-reverse transcriptase</fullName>
    </recommendedName>
</protein>
<organism evidence="3 4">
    <name type="scientific">Mythimna separata</name>
    <name type="common">Oriental armyworm</name>
    <name type="synonym">Pseudaletia separata</name>
    <dbReference type="NCBI Taxonomy" id="271217"/>
    <lineage>
        <taxon>Eukaryota</taxon>
        <taxon>Metazoa</taxon>
        <taxon>Ecdysozoa</taxon>
        <taxon>Arthropoda</taxon>
        <taxon>Hexapoda</taxon>
        <taxon>Insecta</taxon>
        <taxon>Pterygota</taxon>
        <taxon>Neoptera</taxon>
        <taxon>Endopterygota</taxon>
        <taxon>Lepidoptera</taxon>
        <taxon>Glossata</taxon>
        <taxon>Ditrysia</taxon>
        <taxon>Noctuoidea</taxon>
        <taxon>Noctuidae</taxon>
        <taxon>Noctuinae</taxon>
        <taxon>Hadenini</taxon>
        <taxon>Mythimna</taxon>
    </lineage>
</organism>
<dbReference type="EMBL" id="JARGEI010000009">
    <property type="protein sequence ID" value="KAJ8726615.1"/>
    <property type="molecule type" value="Genomic_DNA"/>
</dbReference>
<evidence type="ECO:0000256" key="2">
    <source>
        <dbReference type="SAM" id="MobiDB-lite"/>
    </source>
</evidence>
<evidence type="ECO:0008006" key="5">
    <source>
        <dbReference type="Google" id="ProtNLM"/>
    </source>
</evidence>
<accession>A0AAD7YUC1</accession>
<feature type="compositionally biased region" description="Polar residues" evidence="2">
    <location>
        <begin position="241"/>
        <end position="251"/>
    </location>
</feature>
<comment type="caution">
    <text evidence="3">The sequence shown here is derived from an EMBL/GenBank/DDBJ whole genome shotgun (WGS) entry which is preliminary data.</text>
</comment>
<dbReference type="Gene3D" id="3.30.70.1820">
    <property type="entry name" value="L1 transposable element, RRM domain"/>
    <property type="match status" value="1"/>
</dbReference>
<keyword evidence="1" id="KW-0175">Coiled coil</keyword>
<dbReference type="Proteomes" id="UP001231518">
    <property type="component" value="Chromosome 10"/>
</dbReference>
<reference evidence="3" key="1">
    <citation type="submission" date="2023-03" db="EMBL/GenBank/DDBJ databases">
        <title>Chromosome-level genomes of two armyworms, Mythimna separata and Mythimna loreyi, provide insights into the biosynthesis and reception of sex pheromones.</title>
        <authorList>
            <person name="Zhao H."/>
        </authorList>
    </citation>
    <scope>NUCLEOTIDE SEQUENCE</scope>
    <source>
        <strain evidence="3">BeijingLab</strain>
        <tissue evidence="3">Pupa</tissue>
    </source>
</reference>
<evidence type="ECO:0000256" key="1">
    <source>
        <dbReference type="SAM" id="Coils"/>
    </source>
</evidence>
<dbReference type="AlphaFoldDB" id="A0AAD7YUC1"/>
<gene>
    <name evidence="3" type="ORF">PYW07_001313</name>
</gene>
<name>A0AAD7YUC1_MYTSE</name>
<feature type="region of interest" description="Disordered" evidence="2">
    <location>
        <begin position="197"/>
        <end position="272"/>
    </location>
</feature>
<keyword evidence="4" id="KW-1185">Reference proteome</keyword>
<feature type="compositionally biased region" description="Polar residues" evidence="2">
    <location>
        <begin position="210"/>
        <end position="227"/>
    </location>
</feature>
<evidence type="ECO:0000313" key="4">
    <source>
        <dbReference type="Proteomes" id="UP001231518"/>
    </source>
</evidence>
<feature type="compositionally biased region" description="Basic and acidic residues" evidence="2">
    <location>
        <begin position="262"/>
        <end position="272"/>
    </location>
</feature>